<feature type="compositionally biased region" description="Basic residues" evidence="1">
    <location>
        <begin position="8"/>
        <end position="41"/>
    </location>
</feature>
<dbReference type="EMBL" id="CADCTD010000066">
    <property type="protein sequence ID" value="CAA9243712.1"/>
    <property type="molecule type" value="Genomic_DNA"/>
</dbReference>
<gene>
    <name evidence="2" type="ORF">AVDCRST_MAG27-1566</name>
</gene>
<evidence type="ECO:0000256" key="1">
    <source>
        <dbReference type="SAM" id="MobiDB-lite"/>
    </source>
</evidence>
<feature type="compositionally biased region" description="Gly residues" evidence="1">
    <location>
        <begin position="177"/>
        <end position="186"/>
    </location>
</feature>
<feature type="region of interest" description="Disordered" evidence="1">
    <location>
        <begin position="1"/>
        <end position="133"/>
    </location>
</feature>
<feature type="region of interest" description="Disordered" evidence="1">
    <location>
        <begin position="147"/>
        <end position="186"/>
    </location>
</feature>
<feature type="compositionally biased region" description="Basic residues" evidence="1">
    <location>
        <begin position="60"/>
        <end position="80"/>
    </location>
</feature>
<protein>
    <submittedName>
        <fullName evidence="2">Uncharacterized protein</fullName>
    </submittedName>
</protein>
<feature type="compositionally biased region" description="Pro residues" evidence="1">
    <location>
        <begin position="165"/>
        <end position="174"/>
    </location>
</feature>
<feature type="non-terminal residue" evidence="2">
    <location>
        <position position="186"/>
    </location>
</feature>
<accession>A0A6J4I7Z4</accession>
<sequence>RGNGPRRPAPRRPRGGRGRGRRPPRRARCRPAGGSRHRGPRCRGEGPRRPAARRPQVCRGRYRPGKGRGARHRRSPRPARGRACPPHPRPERGRGCAQPRAGGGDDAADPAPPPARRDRPPCPAGARCGRCGAGGVRVRRGLVPAEIPGCAGRGEGGAHLLRPRALPPLRPQRGPPAGAGTGAHRL</sequence>
<name>A0A6J4I7Z4_9PROT</name>
<reference evidence="2" key="1">
    <citation type="submission" date="2020-02" db="EMBL/GenBank/DDBJ databases">
        <authorList>
            <person name="Meier V. D."/>
        </authorList>
    </citation>
    <scope>NUCLEOTIDE SEQUENCE</scope>
    <source>
        <strain evidence="2">AVDCRST_MAG27</strain>
    </source>
</reference>
<feature type="non-terminal residue" evidence="2">
    <location>
        <position position="1"/>
    </location>
</feature>
<evidence type="ECO:0000313" key="2">
    <source>
        <dbReference type="EMBL" id="CAA9243712.1"/>
    </source>
</evidence>
<organism evidence="2">
    <name type="scientific">uncultured Craurococcus sp</name>
    <dbReference type="NCBI Taxonomy" id="1135998"/>
    <lineage>
        <taxon>Bacteria</taxon>
        <taxon>Pseudomonadati</taxon>
        <taxon>Pseudomonadota</taxon>
        <taxon>Alphaproteobacteria</taxon>
        <taxon>Acetobacterales</taxon>
        <taxon>Acetobacteraceae</taxon>
        <taxon>Craurococcus</taxon>
        <taxon>environmental samples</taxon>
    </lineage>
</organism>
<dbReference type="AlphaFoldDB" id="A0A6J4I7Z4"/>
<proteinExistence type="predicted"/>